<reference evidence="4 5" key="1">
    <citation type="submission" date="2018-12" db="EMBL/GenBank/DDBJ databases">
        <authorList>
            <person name="Yu L."/>
        </authorList>
    </citation>
    <scope>NUCLEOTIDE SEQUENCE [LARGE SCALE GENOMIC DNA]</scope>
    <source>
        <strain evidence="4 5">11S</strain>
    </source>
</reference>
<feature type="signal peptide" evidence="3">
    <location>
        <begin position="1"/>
        <end position="29"/>
    </location>
</feature>
<evidence type="ECO:0000313" key="5">
    <source>
        <dbReference type="Proteomes" id="UP000267400"/>
    </source>
</evidence>
<gene>
    <name evidence="4" type="ORF">EKG36_06430</name>
</gene>
<keyword evidence="3" id="KW-0732">Signal</keyword>
<dbReference type="RefSeq" id="WP_126482231.1">
    <property type="nucleotide sequence ID" value="NZ_RXNS01000005.1"/>
</dbReference>
<evidence type="ECO:0000256" key="1">
    <source>
        <dbReference type="SAM" id="Coils"/>
    </source>
</evidence>
<accession>A0A3S0I8T4</accession>
<dbReference type="EMBL" id="RXNS01000005">
    <property type="protein sequence ID" value="RTR05218.1"/>
    <property type="molecule type" value="Genomic_DNA"/>
</dbReference>
<proteinExistence type="predicted"/>
<keyword evidence="2" id="KW-0472">Membrane</keyword>
<feature type="transmembrane region" description="Helical" evidence="2">
    <location>
        <begin position="144"/>
        <end position="165"/>
    </location>
</feature>
<keyword evidence="1" id="KW-0175">Coiled coil</keyword>
<feature type="coiled-coil region" evidence="1">
    <location>
        <begin position="202"/>
        <end position="282"/>
    </location>
</feature>
<keyword evidence="5" id="KW-1185">Reference proteome</keyword>
<dbReference type="Proteomes" id="UP000267400">
    <property type="component" value="Unassembled WGS sequence"/>
</dbReference>
<keyword evidence="2" id="KW-1133">Transmembrane helix</keyword>
<name>A0A3S0I8T4_9GAMM</name>
<feature type="transmembrane region" description="Helical" evidence="2">
    <location>
        <begin position="346"/>
        <end position="370"/>
    </location>
</feature>
<feature type="chain" id="PRO_5018617900" description="DUF4349 domain-containing protein" evidence="3">
    <location>
        <begin position="30"/>
        <end position="396"/>
    </location>
</feature>
<protein>
    <recommendedName>
        <fullName evidence="6">DUF4349 domain-containing protein</fullName>
    </recommendedName>
</protein>
<evidence type="ECO:0000313" key="4">
    <source>
        <dbReference type="EMBL" id="RTR05218.1"/>
    </source>
</evidence>
<organism evidence="4 5">
    <name type="scientific">Halomonas nitroreducens</name>
    <dbReference type="NCBI Taxonomy" id="447425"/>
    <lineage>
        <taxon>Bacteria</taxon>
        <taxon>Pseudomonadati</taxon>
        <taxon>Pseudomonadota</taxon>
        <taxon>Gammaproteobacteria</taxon>
        <taxon>Oceanospirillales</taxon>
        <taxon>Halomonadaceae</taxon>
        <taxon>Halomonas</taxon>
    </lineage>
</organism>
<comment type="caution">
    <text evidence="4">The sequence shown here is derived from an EMBL/GenBank/DDBJ whole genome shotgun (WGS) entry which is preliminary data.</text>
</comment>
<dbReference type="OrthoDB" id="5293851at2"/>
<evidence type="ECO:0000256" key="3">
    <source>
        <dbReference type="SAM" id="SignalP"/>
    </source>
</evidence>
<evidence type="ECO:0000256" key="2">
    <source>
        <dbReference type="SAM" id="Phobius"/>
    </source>
</evidence>
<keyword evidence="2" id="KW-0812">Transmembrane</keyword>
<dbReference type="AlphaFoldDB" id="A0A3S0I8T4"/>
<evidence type="ECO:0008006" key="6">
    <source>
        <dbReference type="Google" id="ProtNLM"/>
    </source>
</evidence>
<feature type="transmembrane region" description="Helical" evidence="2">
    <location>
        <begin position="114"/>
        <end position="132"/>
    </location>
</feature>
<sequence length="396" mass="43646">MDRLSPRSRTAILCLMAAAMVLMSLRDTADRRTEAYVEAAMAQALAAFATARALNGGISVLQSTEVGVGVASTQPLEVLDPLNDMVEDYADIMQLSIGSLVTQKVLIEIVSTDLFKLLLTLSGLLLVLSLVLRRGRHAPFFLKAFLLAALARFVLVVAMLLNGLVDQAVIDARAESNMATVDGLAHDIAGLEGRAPLGERSRDALEQRLTRLEADRQRLAAERAEGQQRLAAARAAVDRASADLARHESQLGLVERLNLFRRDDAQARLQRHLEARRERRDESREAQRRLADRWERLEADIAATHEALSGEPDEGWLSGLTARLASLRNATSLEALSGRVEASVTAMLTLMALFLFRTLLLPLAMLVLLLKGFRLIWRLDHRRWLGRRAGPSRGTS</sequence>